<dbReference type="EMBL" id="FMID01000023">
    <property type="protein sequence ID" value="SCL74998.1"/>
    <property type="molecule type" value="Genomic_DNA"/>
</dbReference>
<dbReference type="Proteomes" id="UP000184671">
    <property type="component" value="Unassembled WGS sequence"/>
</dbReference>
<dbReference type="AlphaFoldDB" id="A0A1M4MJK8"/>
<dbReference type="OrthoDB" id="108487at2157"/>
<name>A0A1M4MJK8_9EURY</name>
<gene>
    <name evidence="1" type="ORF">L21_0886</name>
</gene>
<evidence type="ECO:0000313" key="2">
    <source>
        <dbReference type="Proteomes" id="UP000184671"/>
    </source>
</evidence>
<protein>
    <submittedName>
        <fullName evidence="1">Uncharacterized protein</fullName>
    </submittedName>
</protein>
<proteinExistence type="predicted"/>
<accession>A0A1M4MJK8</accession>
<dbReference type="RefSeq" id="WP_074369285.1">
    <property type="nucleotide sequence ID" value="NZ_FMID01000023.1"/>
</dbReference>
<organism evidence="1 2">
    <name type="scientific">Methanoculleus chikugoensis</name>
    <dbReference type="NCBI Taxonomy" id="118126"/>
    <lineage>
        <taxon>Archaea</taxon>
        <taxon>Methanobacteriati</taxon>
        <taxon>Methanobacteriota</taxon>
        <taxon>Stenosarchaea group</taxon>
        <taxon>Methanomicrobia</taxon>
        <taxon>Methanomicrobiales</taxon>
        <taxon>Methanomicrobiaceae</taxon>
        <taxon>Methanoculleus</taxon>
    </lineage>
</organism>
<sequence>MKILEFHRDDGSDRVKVACADREVSVHSHCGYCKHCAGVRVGKRTIPTPQRQAFSGVQQGGSPDENLLNAAMMFNTLVRDGTAIECDDDAGEGFSSMYRR</sequence>
<reference evidence="1 2" key="1">
    <citation type="submission" date="2016-08" db="EMBL/GenBank/DDBJ databases">
        <authorList>
            <person name="Seilhamer J.J."/>
        </authorList>
    </citation>
    <scope>NUCLEOTIDE SEQUENCE [LARGE SCALE GENOMIC DNA]</scope>
    <source>
        <strain evidence="1">L21-II-0</strain>
    </source>
</reference>
<dbReference type="STRING" id="118126.L21_0886"/>
<evidence type="ECO:0000313" key="1">
    <source>
        <dbReference type="EMBL" id="SCL74998.1"/>
    </source>
</evidence>